<dbReference type="AlphaFoldDB" id="S9TS30"/>
<organism evidence="1 2">
    <name type="scientific">Magnetospirillum fulvum MGU-K5</name>
    <dbReference type="NCBI Taxonomy" id="1316936"/>
    <lineage>
        <taxon>Bacteria</taxon>
        <taxon>Pseudomonadati</taxon>
        <taxon>Pseudomonadota</taxon>
        <taxon>Alphaproteobacteria</taxon>
        <taxon>Rhodospirillales</taxon>
        <taxon>Rhodospirillaceae</taxon>
        <taxon>Magnetospirillum</taxon>
    </lineage>
</organism>
<accession>S9TS30</accession>
<dbReference type="RefSeq" id="WP_021132553.1">
    <property type="nucleotide sequence ID" value="NZ_AQPH01000042.1"/>
</dbReference>
<keyword evidence="1" id="KW-0238">DNA-binding</keyword>
<gene>
    <name evidence="1" type="ORF">K678_11201</name>
</gene>
<dbReference type="GO" id="GO:0003677">
    <property type="term" value="F:DNA binding"/>
    <property type="evidence" value="ECO:0007669"/>
    <property type="project" value="UniProtKB-KW"/>
</dbReference>
<dbReference type="STRING" id="1316936.K678_11201"/>
<dbReference type="OrthoDB" id="9796786at2"/>
<protein>
    <submittedName>
        <fullName evidence="1">DNA-binding protein</fullName>
    </submittedName>
</protein>
<proteinExistence type="predicted"/>
<reference evidence="1 2" key="1">
    <citation type="submission" date="2013-04" db="EMBL/GenBank/DDBJ databases">
        <authorList>
            <person name="Kuznetsov B."/>
            <person name="Ivanovsky R."/>
        </authorList>
    </citation>
    <scope>NUCLEOTIDE SEQUENCE [LARGE SCALE GENOMIC DNA]</scope>
    <source>
        <strain evidence="1 2">MGU-K5</strain>
    </source>
</reference>
<evidence type="ECO:0000313" key="1">
    <source>
        <dbReference type="EMBL" id="EPY01360.1"/>
    </source>
</evidence>
<name>S9TS30_MAGFU</name>
<evidence type="ECO:0000313" key="2">
    <source>
        <dbReference type="Proteomes" id="UP000015350"/>
    </source>
</evidence>
<dbReference type="Proteomes" id="UP000015350">
    <property type="component" value="Unassembled WGS sequence"/>
</dbReference>
<dbReference type="eggNOG" id="COG5499">
    <property type="taxonomic scope" value="Bacteria"/>
</dbReference>
<dbReference type="EMBL" id="AQPH01000042">
    <property type="protein sequence ID" value="EPY01360.1"/>
    <property type="molecule type" value="Genomic_DNA"/>
</dbReference>
<sequence>MNVNTIKTPKDHKAALARIDELLDAEAGTSAGAELEALAILVERYEEDAFPIDPPSSLDAIPFRME</sequence>
<comment type="caution">
    <text evidence="1">The sequence shown here is derived from an EMBL/GenBank/DDBJ whole genome shotgun (WGS) entry which is preliminary data.</text>
</comment>